<accession>A0ABQ5BRM2</accession>
<dbReference type="Proteomes" id="UP001151760">
    <property type="component" value="Unassembled WGS sequence"/>
</dbReference>
<sequence length="584" mass="67440">MTSGMLLDIFSGGGVVMLYPKDSCLIERLLTKLKRLRFVCLPLPRPEVEDLDYAYREVIYQVLGFVPDNFKTRLAAFKQRVASAARNIEFCIGVGNSNKRDREWYTVQNRGHGQQRTRRQSLWIHQRFRVITKWPRPYYGDEVRSFLGLAAIIPTRFMRIETEIGVHAPRYYTSIQESVFFRYTLMQRRKVLGLCYYATWEDHKISNIFFTQRELNIRQSRWFGTSEEIMTLTAMYQPSRLIGAFGMLSYCTRFLVAIGRSLRIESTSCKQIKRRLKRDDGGVVGYCAECEDGKHTEFSVDDDGVVCFEDRLRRSVSSIEITNEKVADAKEKLKELDSDRKRLPIAQFLHGIKSLGSSSYILSSSGHQLMLVIWRDLVYRCGSVAVMVCFTKKVSFEDRRMALVLHCDFGLALLQFGLHRIKTSSSTESALWDAPLYVYRRMALVLHCDFGLALLQFGLHRIKTSSSTESALWDAPLVFSTDDLGLDWIYAHNFLTYLQKLSSYTSGHFEVSELAACLEKLHFPALLVMSKFSRICFSFVILEVPLSEYFGFDMNYALNFLCRYTDGRDDIINIVSLRKRSSLV</sequence>
<reference evidence="1" key="2">
    <citation type="submission" date="2022-01" db="EMBL/GenBank/DDBJ databases">
        <authorList>
            <person name="Yamashiro T."/>
            <person name="Shiraishi A."/>
            <person name="Satake H."/>
            <person name="Nakayama K."/>
        </authorList>
    </citation>
    <scope>NUCLEOTIDE SEQUENCE</scope>
</reference>
<proteinExistence type="predicted"/>
<name>A0ABQ5BRM2_9ASTR</name>
<dbReference type="EMBL" id="BQNB010013536">
    <property type="protein sequence ID" value="GJT17183.1"/>
    <property type="molecule type" value="Genomic_DNA"/>
</dbReference>
<gene>
    <name evidence="1" type="ORF">Tco_0875889</name>
</gene>
<comment type="caution">
    <text evidence="1">The sequence shown here is derived from an EMBL/GenBank/DDBJ whole genome shotgun (WGS) entry which is preliminary data.</text>
</comment>
<evidence type="ECO:0000313" key="2">
    <source>
        <dbReference type="Proteomes" id="UP001151760"/>
    </source>
</evidence>
<evidence type="ECO:0000313" key="1">
    <source>
        <dbReference type="EMBL" id="GJT17183.1"/>
    </source>
</evidence>
<keyword evidence="2" id="KW-1185">Reference proteome</keyword>
<organism evidence="1 2">
    <name type="scientific">Tanacetum coccineum</name>
    <dbReference type="NCBI Taxonomy" id="301880"/>
    <lineage>
        <taxon>Eukaryota</taxon>
        <taxon>Viridiplantae</taxon>
        <taxon>Streptophyta</taxon>
        <taxon>Embryophyta</taxon>
        <taxon>Tracheophyta</taxon>
        <taxon>Spermatophyta</taxon>
        <taxon>Magnoliopsida</taxon>
        <taxon>eudicotyledons</taxon>
        <taxon>Gunneridae</taxon>
        <taxon>Pentapetalae</taxon>
        <taxon>asterids</taxon>
        <taxon>campanulids</taxon>
        <taxon>Asterales</taxon>
        <taxon>Asteraceae</taxon>
        <taxon>Asteroideae</taxon>
        <taxon>Anthemideae</taxon>
        <taxon>Anthemidinae</taxon>
        <taxon>Tanacetum</taxon>
    </lineage>
</organism>
<reference evidence="1" key="1">
    <citation type="journal article" date="2022" name="Int. J. Mol. Sci.">
        <title>Draft Genome of Tanacetum Coccineum: Genomic Comparison of Closely Related Tanacetum-Family Plants.</title>
        <authorList>
            <person name="Yamashiro T."/>
            <person name="Shiraishi A."/>
            <person name="Nakayama K."/>
            <person name="Satake H."/>
        </authorList>
    </citation>
    <scope>NUCLEOTIDE SEQUENCE</scope>
</reference>
<protein>
    <submittedName>
        <fullName evidence="1">Uncharacterized protein</fullName>
    </submittedName>
</protein>